<dbReference type="EMBL" id="RBSQ01000637">
    <property type="protein sequence ID" value="RMS54700.1"/>
    <property type="molecule type" value="Genomic_DNA"/>
</dbReference>
<accession>A0A3M5DZ36</accession>
<dbReference type="Proteomes" id="UP000270834">
    <property type="component" value="Unassembled WGS sequence"/>
</dbReference>
<name>A0A3M5DZ36_PSEAI</name>
<reference evidence="2 3" key="1">
    <citation type="submission" date="2018-08" db="EMBL/GenBank/DDBJ databases">
        <title>Recombination of ecologically and evolutionarily significant loci maintains genetic cohesion in the Pseudomonas syringae species complex.</title>
        <authorList>
            <person name="Dillon M."/>
            <person name="Thakur S."/>
            <person name="Almeida R.N.D."/>
            <person name="Weir B.S."/>
            <person name="Guttman D.S."/>
        </authorList>
    </citation>
    <scope>NUCLEOTIDE SEQUENCE [LARGE SCALE GENOMIC DNA]</scope>
    <source>
        <strain evidence="2 3">ICMP 7846</strain>
    </source>
</reference>
<feature type="region of interest" description="Disordered" evidence="1">
    <location>
        <begin position="1"/>
        <end position="29"/>
    </location>
</feature>
<feature type="compositionally biased region" description="Basic residues" evidence="1">
    <location>
        <begin position="1"/>
        <end position="12"/>
    </location>
</feature>
<organism evidence="2 3">
    <name type="scientific">Pseudomonas aeruginosa</name>
    <dbReference type="NCBI Taxonomy" id="287"/>
    <lineage>
        <taxon>Bacteria</taxon>
        <taxon>Pseudomonadati</taxon>
        <taxon>Pseudomonadota</taxon>
        <taxon>Gammaproteobacteria</taxon>
        <taxon>Pseudomonadales</taxon>
        <taxon>Pseudomonadaceae</taxon>
        <taxon>Pseudomonas</taxon>
    </lineage>
</organism>
<comment type="caution">
    <text evidence="2">The sequence shown here is derived from an EMBL/GenBank/DDBJ whole genome shotgun (WGS) entry which is preliminary data.</text>
</comment>
<dbReference type="AlphaFoldDB" id="A0A3M5DZ36"/>
<evidence type="ECO:0000256" key="1">
    <source>
        <dbReference type="SAM" id="MobiDB-lite"/>
    </source>
</evidence>
<protein>
    <submittedName>
        <fullName evidence="2">Uncharacterized protein</fullName>
    </submittedName>
</protein>
<gene>
    <name evidence="2" type="ORF">ALP65_04670</name>
</gene>
<evidence type="ECO:0000313" key="3">
    <source>
        <dbReference type="Proteomes" id="UP000270834"/>
    </source>
</evidence>
<proteinExistence type="predicted"/>
<sequence>MDGRGHLARRPGHAPVGDQRHLEATILQDPEERRELVQLRHAVRPRALETHHGDQVALQLAGLEGRGQAGLVVEDPYRRLDHLVFRRHRRDLHHAATEVALHQAQAAFGGERLVQRTQDGFVETPFRPFAPDQPAILEERLAGVAAQAGAGDGLYVLVKQPAVEQLADQEGHAAGRLEVVDVGLAVRIDARQGRHHMGQLGHVLPGQLDARRLGDRQQVQGVVGRAAGGEQRHHRVDDGLLVDDLRHRHVVAVLGGQPAGLACRFAGEFVAQGGVRVDEGGTGQVQAHHLHQQLVGIGGAIEGAGAGCMVGGHFRGQQLFASGLALGEQLAHRGLFLVGDAGRHRPGRDEHGGQVAEAQRADQQARHDLVANTQAQRCIEHVVRQRDGGGHGDHVAAGQRQFHARLALGHPVAHGRHAAGELADRTDLVQRLLDQPRKALERLVRREHVVVGGNDGHVGLVHQPQGLLVAFATGRDPVGEVAARQGAAVRPLAGRSPDHLEVALASGRATGLDAAGDFEHTRVHGRFSYRLSIVVFTT</sequence>
<evidence type="ECO:0000313" key="2">
    <source>
        <dbReference type="EMBL" id="RMS54700.1"/>
    </source>
</evidence>